<proteinExistence type="predicted"/>
<keyword evidence="2" id="KW-1185">Reference proteome</keyword>
<gene>
    <name evidence="1" type="ORF">CWS01_07090</name>
</gene>
<dbReference type="Proteomes" id="UP000233375">
    <property type="component" value="Unassembled WGS sequence"/>
</dbReference>
<reference evidence="1 2" key="1">
    <citation type="journal article" date="2003" name="Int. J. Syst. Evol. Microbiol.">
        <title>Bacillus nealsonii sp. nov., isolated from a spacecraft-assembly facility, whose spores are gamma-radiation resistant.</title>
        <authorList>
            <person name="Venkateswaran K."/>
            <person name="Kempf M."/>
            <person name="Chen F."/>
            <person name="Satomi M."/>
            <person name="Nicholson W."/>
            <person name="Kern R."/>
        </authorList>
    </citation>
    <scope>NUCLEOTIDE SEQUENCE [LARGE SCALE GENOMIC DNA]</scope>
    <source>
        <strain evidence="1 2">FO-92</strain>
    </source>
</reference>
<comment type="caution">
    <text evidence="1">The sequence shown here is derived from an EMBL/GenBank/DDBJ whole genome shotgun (WGS) entry which is preliminary data.</text>
</comment>
<accession>A0A2N0Z4E2</accession>
<dbReference type="AlphaFoldDB" id="A0A2N0Z4E2"/>
<sequence length="231" mass="26809">MKAFSPLKPWLNRTQSLPSFKYLQDTSPTLELGASVIFDDYVPLFKLHRQRAQSLPISWEQQRNYVELALDIINSDEGGWLDREEVQMILDELGNPPDACYPIYMFTVKRDTFEEVLYIGKTSSKFSRFSGGHTAAVKMHHPKYDGFEKRVYFGCITFLNENNSLPLEWIHPKNFSLELLDSIESQLIHSLKPTLNTQKKKNYCALHPTSIHIQNTTSDSMYLNDYMISPY</sequence>
<dbReference type="OrthoDB" id="2819873at2"/>
<name>A0A2N0Z4E2_9BACI</name>
<evidence type="ECO:0000313" key="1">
    <source>
        <dbReference type="EMBL" id="PKG24373.1"/>
    </source>
</evidence>
<dbReference type="RefSeq" id="WP_101176497.1">
    <property type="nucleotide sequence ID" value="NZ_PISE01000014.1"/>
</dbReference>
<evidence type="ECO:0000313" key="2">
    <source>
        <dbReference type="Proteomes" id="UP000233375"/>
    </source>
</evidence>
<protein>
    <submittedName>
        <fullName evidence="1">Uncharacterized protein</fullName>
    </submittedName>
</protein>
<dbReference type="EMBL" id="PISE01000014">
    <property type="protein sequence ID" value="PKG24373.1"/>
    <property type="molecule type" value="Genomic_DNA"/>
</dbReference>
<organism evidence="1 2">
    <name type="scientific">Niallia nealsonii</name>
    <dbReference type="NCBI Taxonomy" id="115979"/>
    <lineage>
        <taxon>Bacteria</taxon>
        <taxon>Bacillati</taxon>
        <taxon>Bacillota</taxon>
        <taxon>Bacilli</taxon>
        <taxon>Bacillales</taxon>
        <taxon>Bacillaceae</taxon>
        <taxon>Niallia</taxon>
    </lineage>
</organism>